<evidence type="ECO:0000259" key="11">
    <source>
        <dbReference type="Pfam" id="PF23598"/>
    </source>
</evidence>
<dbReference type="PROSITE" id="PS51450">
    <property type="entry name" value="LRR"/>
    <property type="match status" value="2"/>
</dbReference>
<evidence type="ECO:0000256" key="3">
    <source>
        <dbReference type="ARBA" id="ARBA00022475"/>
    </source>
</evidence>
<gene>
    <name evidence="12" type="ORF">CQW23_28953</name>
</gene>
<dbReference type="AlphaFoldDB" id="A0A2G2VI11"/>
<evidence type="ECO:0000256" key="7">
    <source>
        <dbReference type="ARBA" id="ARBA00022737"/>
    </source>
</evidence>
<evidence type="ECO:0000256" key="10">
    <source>
        <dbReference type="ARBA" id="ARBA00023180"/>
    </source>
</evidence>
<organism evidence="12 13">
    <name type="scientific">Capsicum baccatum</name>
    <name type="common">Peruvian pepper</name>
    <dbReference type="NCBI Taxonomy" id="33114"/>
    <lineage>
        <taxon>Eukaryota</taxon>
        <taxon>Viridiplantae</taxon>
        <taxon>Streptophyta</taxon>
        <taxon>Embryophyta</taxon>
        <taxon>Tracheophyta</taxon>
        <taxon>Spermatophyta</taxon>
        <taxon>Magnoliopsida</taxon>
        <taxon>eudicotyledons</taxon>
        <taxon>Gunneridae</taxon>
        <taxon>Pentapetalae</taxon>
        <taxon>asterids</taxon>
        <taxon>lamiids</taxon>
        <taxon>Solanales</taxon>
        <taxon>Solanaceae</taxon>
        <taxon>Solanoideae</taxon>
        <taxon>Capsiceae</taxon>
        <taxon>Capsicum</taxon>
    </lineage>
</organism>
<dbReference type="Pfam" id="PF00560">
    <property type="entry name" value="LRR_1"/>
    <property type="match status" value="8"/>
</dbReference>
<keyword evidence="10" id="KW-0325">Glycoprotein</keyword>
<accession>A0A2G2VI11</accession>
<evidence type="ECO:0000256" key="5">
    <source>
        <dbReference type="ARBA" id="ARBA00022692"/>
    </source>
</evidence>
<dbReference type="InterPro" id="IPR003591">
    <property type="entry name" value="Leu-rich_rpt_typical-subtyp"/>
</dbReference>
<dbReference type="FunFam" id="3.80.10.10:FF:000095">
    <property type="entry name" value="LRR receptor-like serine/threonine-protein kinase GSO1"/>
    <property type="match status" value="1"/>
</dbReference>
<protein>
    <recommendedName>
        <fullName evidence="11">Disease resistance R13L4/SHOC-2-like LRR domain-containing protein</fullName>
    </recommendedName>
</protein>
<evidence type="ECO:0000256" key="8">
    <source>
        <dbReference type="ARBA" id="ARBA00022989"/>
    </source>
</evidence>
<evidence type="ECO:0000313" key="13">
    <source>
        <dbReference type="Proteomes" id="UP000224567"/>
    </source>
</evidence>
<sequence>MGWSLPVGYGLNPYSSELELSYVNIPSTIPLNFSSHLTTLSLTSTRLYGIIPESIFNLPSLETLDLSYNDQLSGYFPKTKWNSSASLTWLDLNSGNLLPESLGYITSLRSLSLSNCNRRGPIPESLSNLTRLVALVLDGNTLNGIIPSGMFSLPSLFNIQLSNNHFSGQLEDFKSNSLVWIDLRNNQLQRHLPDSIQNLVNLTRLDLSFNYFSGHVDLSLFSDLKQLSELDLSYNNFSGHVDVSLFSEFKHLWSLDLSYNSITLTNENKINCTWWPESLNTLRLAACQVKEWEFLRSAKQLEELDLSNNKIQGRIPDWEWSNWMFSLDRLNLSHNKLTSVDSIPLQGAYIIDLRSNVLQGSLPIPPNDTWFFFISQNNLSREIRSSICNSTSPQVLDLAGNNLHWEFPNVWEISLLSRFWICGVTIFLGIFQELSAIDSVRTIDLRSNELHGSIRTPTIENMFPNLRMLDLSSNAFSGNLPTTLFQHLKAMRTIDQTMMNAPIDVRYLYYQDSVAVVTKGLELEVVRILSLYTTIDLPNNKFEGHIPIESLDLSGNHLVGEKPAQFSSLTYLKVLNLSHNHLQGCIPQGPQLATFENNSYEGNDGLRGFPVSKGCGNDHVSDTVSGLDDHESYSEFLNDFWKAALMGFGKRFSSLIHLDLSNCYFKGQIPSEIFRLSKLQSLYFLGDNLKFGPHDFELLLQNLTQLRELDLTYVNISSVIPLNFSSHLTTLTLKETGLYGIIPESIFHLPNLERLELQFNDQLSGCFPKAKWNSSASLKVLDLNEVNLSGNFLPESLGYITSLQYLALAYCSLKGPIPESLSNLTRLEIGVSKIRKAASGVGSFNMLTSVGSIPLQSAEIIDLRSNLLHGSLIIPPKSTRYFFISENNLGEEIPSSICNLTSLVMLDLGRNNLRGEIPQCLGKITALEVLDMHLSGNLPTTFISGSSLRRLNLHGDKLEGRVPQSLTNCNELQVLDLGDNHLIGTFPMWLGTLPPRFYYSCNQGSGA</sequence>
<comment type="subcellular location">
    <subcellularLocation>
        <location evidence="1">Cell membrane</location>
        <topology evidence="1">Single-pass type I membrane protein</topology>
    </subcellularLocation>
</comment>
<name>A0A2G2VI11_CAPBA</name>
<dbReference type="InterPro" id="IPR046956">
    <property type="entry name" value="RLP23-like"/>
</dbReference>
<comment type="similarity">
    <text evidence="2">Belongs to the RLP family.</text>
</comment>
<dbReference type="GO" id="GO:0005886">
    <property type="term" value="C:plasma membrane"/>
    <property type="evidence" value="ECO:0007669"/>
    <property type="project" value="UniProtKB-SubCell"/>
</dbReference>
<evidence type="ECO:0000256" key="4">
    <source>
        <dbReference type="ARBA" id="ARBA00022614"/>
    </source>
</evidence>
<dbReference type="InterPro" id="IPR055414">
    <property type="entry name" value="LRR_R13L4/SHOC2-like"/>
</dbReference>
<keyword evidence="4" id="KW-0433">Leucine-rich repeat</keyword>
<evidence type="ECO:0000313" key="12">
    <source>
        <dbReference type="EMBL" id="PHT32616.1"/>
    </source>
</evidence>
<dbReference type="OrthoDB" id="1299040at2759"/>
<dbReference type="Gene3D" id="3.80.10.10">
    <property type="entry name" value="Ribonuclease Inhibitor"/>
    <property type="match status" value="4"/>
</dbReference>
<dbReference type="InterPro" id="IPR001611">
    <property type="entry name" value="Leu-rich_rpt"/>
</dbReference>
<keyword evidence="13" id="KW-1185">Reference proteome</keyword>
<keyword evidence="5" id="KW-0812">Transmembrane</keyword>
<dbReference type="Proteomes" id="UP000224567">
    <property type="component" value="Unassembled WGS sequence"/>
</dbReference>
<dbReference type="Pfam" id="PF23598">
    <property type="entry name" value="LRR_14"/>
    <property type="match status" value="1"/>
</dbReference>
<comment type="caution">
    <text evidence="12">The sequence shown here is derived from an EMBL/GenBank/DDBJ whole genome shotgun (WGS) entry which is preliminary data.</text>
</comment>
<evidence type="ECO:0000256" key="2">
    <source>
        <dbReference type="ARBA" id="ARBA00009592"/>
    </source>
</evidence>
<dbReference type="PRINTS" id="PR00019">
    <property type="entry name" value="LEURICHRPT"/>
</dbReference>
<reference evidence="13" key="2">
    <citation type="journal article" date="2017" name="J. Anim. Genet.">
        <title>Multiple reference genome sequences of hot pepper reveal the massive evolution of plant disease resistance genes by retroduplication.</title>
        <authorList>
            <person name="Kim S."/>
            <person name="Park J."/>
            <person name="Yeom S.-I."/>
            <person name="Kim Y.-M."/>
            <person name="Seo E."/>
            <person name="Kim K.-T."/>
            <person name="Kim M.-S."/>
            <person name="Lee J.M."/>
            <person name="Cheong K."/>
            <person name="Shin H.-S."/>
            <person name="Kim S.-B."/>
            <person name="Han K."/>
            <person name="Lee J."/>
            <person name="Park M."/>
            <person name="Lee H.-A."/>
            <person name="Lee H.-Y."/>
            <person name="Lee Y."/>
            <person name="Oh S."/>
            <person name="Lee J.H."/>
            <person name="Choi E."/>
            <person name="Choi E."/>
            <person name="Lee S.E."/>
            <person name="Jeon J."/>
            <person name="Kim H."/>
            <person name="Choi G."/>
            <person name="Song H."/>
            <person name="Lee J."/>
            <person name="Lee S.-C."/>
            <person name="Kwon J.-K."/>
            <person name="Lee H.-Y."/>
            <person name="Koo N."/>
            <person name="Hong Y."/>
            <person name="Kim R.W."/>
            <person name="Kang W.-H."/>
            <person name="Huh J.H."/>
            <person name="Kang B.-C."/>
            <person name="Yang T.-J."/>
            <person name="Lee Y.-H."/>
            <person name="Bennetzen J.L."/>
            <person name="Choi D."/>
        </authorList>
    </citation>
    <scope>NUCLEOTIDE SEQUENCE [LARGE SCALE GENOMIC DNA]</scope>
    <source>
        <strain evidence="13">cv. PBC81</strain>
    </source>
</reference>
<dbReference type="Pfam" id="PF13855">
    <property type="entry name" value="LRR_8"/>
    <property type="match status" value="1"/>
</dbReference>
<keyword evidence="8" id="KW-1133">Transmembrane helix</keyword>
<dbReference type="PANTHER" id="PTHR48061">
    <property type="entry name" value="LEUCINE-RICH REPEAT RECEPTOR PROTEIN KINASE EMS1-LIKE-RELATED"/>
    <property type="match status" value="1"/>
</dbReference>
<feature type="domain" description="Disease resistance R13L4/SHOC-2-like LRR" evidence="11">
    <location>
        <begin position="35"/>
        <end position="265"/>
    </location>
</feature>
<evidence type="ECO:0000256" key="9">
    <source>
        <dbReference type="ARBA" id="ARBA00023136"/>
    </source>
</evidence>
<keyword evidence="7" id="KW-0677">Repeat</keyword>
<dbReference type="GO" id="GO:0051707">
    <property type="term" value="P:response to other organism"/>
    <property type="evidence" value="ECO:0007669"/>
    <property type="project" value="UniProtKB-ARBA"/>
</dbReference>
<keyword evidence="9" id="KW-0472">Membrane</keyword>
<keyword evidence="3" id="KW-1003">Cell membrane</keyword>
<dbReference type="SUPFAM" id="SSF52058">
    <property type="entry name" value="L domain-like"/>
    <property type="match status" value="3"/>
</dbReference>
<keyword evidence="6" id="KW-0732">Signal</keyword>
<evidence type="ECO:0000256" key="1">
    <source>
        <dbReference type="ARBA" id="ARBA00004251"/>
    </source>
</evidence>
<proteinExistence type="inferred from homology"/>
<dbReference type="GO" id="GO:0006952">
    <property type="term" value="P:defense response"/>
    <property type="evidence" value="ECO:0007669"/>
    <property type="project" value="UniProtKB-ARBA"/>
</dbReference>
<dbReference type="EMBL" id="MLFT02000012">
    <property type="protein sequence ID" value="PHT32616.1"/>
    <property type="molecule type" value="Genomic_DNA"/>
</dbReference>
<dbReference type="SMART" id="SM00369">
    <property type="entry name" value="LRR_TYP"/>
    <property type="match status" value="10"/>
</dbReference>
<dbReference type="PANTHER" id="PTHR48061:SF18">
    <property type="entry name" value="HCR2-0B"/>
    <property type="match status" value="1"/>
</dbReference>
<reference evidence="12 13" key="1">
    <citation type="journal article" date="2017" name="Genome Biol.">
        <title>New reference genome sequences of hot pepper reveal the massive evolution of plant disease-resistance genes by retroduplication.</title>
        <authorList>
            <person name="Kim S."/>
            <person name="Park J."/>
            <person name="Yeom S.I."/>
            <person name="Kim Y.M."/>
            <person name="Seo E."/>
            <person name="Kim K.T."/>
            <person name="Kim M.S."/>
            <person name="Lee J.M."/>
            <person name="Cheong K."/>
            <person name="Shin H.S."/>
            <person name="Kim S.B."/>
            <person name="Han K."/>
            <person name="Lee J."/>
            <person name="Park M."/>
            <person name="Lee H.A."/>
            <person name="Lee H.Y."/>
            <person name="Lee Y."/>
            <person name="Oh S."/>
            <person name="Lee J.H."/>
            <person name="Choi E."/>
            <person name="Choi E."/>
            <person name="Lee S.E."/>
            <person name="Jeon J."/>
            <person name="Kim H."/>
            <person name="Choi G."/>
            <person name="Song H."/>
            <person name="Lee J."/>
            <person name="Lee S.C."/>
            <person name="Kwon J.K."/>
            <person name="Lee H.Y."/>
            <person name="Koo N."/>
            <person name="Hong Y."/>
            <person name="Kim R.W."/>
            <person name="Kang W.H."/>
            <person name="Huh J.H."/>
            <person name="Kang B.C."/>
            <person name="Yang T.J."/>
            <person name="Lee Y.H."/>
            <person name="Bennetzen J.L."/>
            <person name="Choi D."/>
        </authorList>
    </citation>
    <scope>NUCLEOTIDE SEQUENCE [LARGE SCALE GENOMIC DNA]</scope>
    <source>
        <strain evidence="13">cv. PBC81</strain>
    </source>
</reference>
<dbReference type="InterPro" id="IPR032675">
    <property type="entry name" value="LRR_dom_sf"/>
</dbReference>
<evidence type="ECO:0000256" key="6">
    <source>
        <dbReference type="ARBA" id="ARBA00022729"/>
    </source>
</evidence>